<comment type="caution">
    <text evidence="4">The sequence shown here is derived from an EMBL/GenBank/DDBJ whole genome shotgun (WGS) entry which is preliminary data.</text>
</comment>
<organism evidence="4 5">
    <name type="scientific">Rubroshorea leprosula</name>
    <dbReference type="NCBI Taxonomy" id="152421"/>
    <lineage>
        <taxon>Eukaryota</taxon>
        <taxon>Viridiplantae</taxon>
        <taxon>Streptophyta</taxon>
        <taxon>Embryophyta</taxon>
        <taxon>Tracheophyta</taxon>
        <taxon>Spermatophyta</taxon>
        <taxon>Magnoliopsida</taxon>
        <taxon>eudicotyledons</taxon>
        <taxon>Gunneridae</taxon>
        <taxon>Pentapetalae</taxon>
        <taxon>rosids</taxon>
        <taxon>malvids</taxon>
        <taxon>Malvales</taxon>
        <taxon>Dipterocarpaceae</taxon>
        <taxon>Rubroshorea</taxon>
    </lineage>
</organism>
<evidence type="ECO:0000256" key="1">
    <source>
        <dbReference type="SAM" id="Coils"/>
    </source>
</evidence>
<dbReference type="Proteomes" id="UP001054252">
    <property type="component" value="Unassembled WGS sequence"/>
</dbReference>
<protein>
    <recommendedName>
        <fullName evidence="3">Transposase (putative) gypsy type domain-containing protein</fullName>
    </recommendedName>
</protein>
<feature type="compositionally biased region" description="Low complexity" evidence="2">
    <location>
        <begin position="684"/>
        <end position="693"/>
    </location>
</feature>
<gene>
    <name evidence="4" type="ORF">SLEP1_g44099</name>
</gene>
<evidence type="ECO:0000313" key="4">
    <source>
        <dbReference type="EMBL" id="GKV35896.1"/>
    </source>
</evidence>
<keyword evidence="5" id="KW-1185">Reference proteome</keyword>
<accession>A0AAV5LF70</accession>
<evidence type="ECO:0000259" key="3">
    <source>
        <dbReference type="Pfam" id="PF04195"/>
    </source>
</evidence>
<feature type="domain" description="Transposase (putative) gypsy type" evidence="3">
    <location>
        <begin position="178"/>
        <end position="236"/>
    </location>
</feature>
<dbReference type="Pfam" id="PF04195">
    <property type="entry name" value="Transposase_28"/>
    <property type="match status" value="1"/>
</dbReference>
<name>A0AAV5LF70_9ROSI</name>
<dbReference type="AlphaFoldDB" id="A0AAV5LF70"/>
<feature type="compositionally biased region" description="Low complexity" evidence="2">
    <location>
        <begin position="40"/>
        <end position="52"/>
    </location>
</feature>
<dbReference type="EMBL" id="BPVZ01000113">
    <property type="protein sequence ID" value="GKV35896.1"/>
    <property type="molecule type" value="Genomic_DNA"/>
</dbReference>
<feature type="region of interest" description="Disordered" evidence="2">
    <location>
        <begin position="35"/>
        <end position="96"/>
    </location>
</feature>
<feature type="compositionally biased region" description="Low complexity" evidence="2">
    <location>
        <begin position="62"/>
        <end position="73"/>
    </location>
</feature>
<feature type="region of interest" description="Disordered" evidence="2">
    <location>
        <begin position="626"/>
        <end position="706"/>
    </location>
</feature>
<evidence type="ECO:0000313" key="5">
    <source>
        <dbReference type="Proteomes" id="UP001054252"/>
    </source>
</evidence>
<proteinExistence type="predicted"/>
<evidence type="ECO:0000256" key="2">
    <source>
        <dbReference type="SAM" id="MobiDB-lite"/>
    </source>
</evidence>
<feature type="region of interest" description="Disordered" evidence="2">
    <location>
        <begin position="276"/>
        <end position="373"/>
    </location>
</feature>
<feature type="coiled-coil region" evidence="1">
    <location>
        <begin position="469"/>
        <end position="531"/>
    </location>
</feature>
<keyword evidence="1" id="KW-0175">Coiled coil</keyword>
<sequence length="706" mass="76485">MDFFRELRELWGNQGREEEEGVIAAEPIVMIVPPCLQDLPETMTPESSTSSSVGDNDDGHHASPSSSSPFGDSSNHEEEQENVGGNKQGLPATGEWESKVLPGRLSNIRKAPKDLPAGFRFRAALHHEVADSAPSISGYKRLEEMVREYQIPRTILLRTGGQNERACSVSQAGWIPLYADHFDAGLRFPLPGLVFDLLADYELALTQLTPNSISFIVGFMLLCARLEVPAKAIVFRSRGPVTLELLAVFGFVDVANLFTEGEMSSILECQCLRAQSSRDRGPGSTTQRQTVFDERSPAAPQSRSSSHRGSILASRPRTEHSLNHAAPSARRRAREETESEEDEVSLARRKTSGGTQPAQAARPATVRSPNAPSATARAAIELTSASASMLGPRIAYPEGFSYVRAECQPAMVQGMHSFVPPADSKRAKAFVQQHGSQVAMIKLMDLAAEKASLVDDVNRLQGSEMANRAAAAESRAEELANRINELKEELERARAERESGIQAAKDEAARVAEADKNLSATKEALNELKASHVRSVGTARAQRAEWLVGSSTFQDAVAVASANMTTEIYNEIHGKVLHHRPDFPIHKLAFFDGEDIDEQGKSLAPLADTTVRLRWDLNEEGVPVWPPSVLKEGEDPVGLPSFDGWVEGAPVAEQEPSSTPPDSQPAVVPTRSPVMAPASEVAARSPPNRSSPPIADASMPVDLTND</sequence>
<reference evidence="4 5" key="1">
    <citation type="journal article" date="2021" name="Commun. Biol.">
        <title>The genome of Shorea leprosula (Dipterocarpaceae) highlights the ecological relevance of drought in aseasonal tropical rainforests.</title>
        <authorList>
            <person name="Ng K.K.S."/>
            <person name="Kobayashi M.J."/>
            <person name="Fawcett J.A."/>
            <person name="Hatakeyama M."/>
            <person name="Paape T."/>
            <person name="Ng C.H."/>
            <person name="Ang C.C."/>
            <person name="Tnah L.H."/>
            <person name="Lee C.T."/>
            <person name="Nishiyama T."/>
            <person name="Sese J."/>
            <person name="O'Brien M.J."/>
            <person name="Copetti D."/>
            <person name="Mohd Noor M.I."/>
            <person name="Ong R.C."/>
            <person name="Putra M."/>
            <person name="Sireger I.Z."/>
            <person name="Indrioko S."/>
            <person name="Kosugi Y."/>
            <person name="Izuno A."/>
            <person name="Isagi Y."/>
            <person name="Lee S.L."/>
            <person name="Shimizu K.K."/>
        </authorList>
    </citation>
    <scope>NUCLEOTIDE SEQUENCE [LARGE SCALE GENOMIC DNA]</scope>
    <source>
        <strain evidence="4">214</strain>
    </source>
</reference>
<dbReference type="InterPro" id="IPR007321">
    <property type="entry name" value="Transposase_28"/>
</dbReference>